<dbReference type="PROSITE" id="PS51774">
    <property type="entry name" value="NAB"/>
    <property type="match status" value="1"/>
</dbReference>
<dbReference type="InterPro" id="IPR051861">
    <property type="entry name" value="NET_actin-binding_domain"/>
</dbReference>
<dbReference type="GO" id="GO:0003779">
    <property type="term" value="F:actin binding"/>
    <property type="evidence" value="ECO:0007669"/>
    <property type="project" value="InterPro"/>
</dbReference>
<evidence type="ECO:0000256" key="2">
    <source>
        <dbReference type="ARBA" id="ARBA00038006"/>
    </source>
</evidence>
<proteinExistence type="inferred from homology"/>
<reference evidence="5 6" key="1">
    <citation type="submission" date="2018-06" db="EMBL/GenBank/DDBJ databases">
        <title>The Genome of Cuscuta australis (Dodder) Provides Insight into the Evolution of Plant Parasitism.</title>
        <authorList>
            <person name="Liu H."/>
        </authorList>
    </citation>
    <scope>NUCLEOTIDE SEQUENCE [LARGE SCALE GENOMIC DNA]</scope>
    <source>
        <strain evidence="6">cv. Yunnan</strain>
        <tissue evidence="5">Vines</tissue>
    </source>
</reference>
<dbReference type="Pfam" id="PF07765">
    <property type="entry name" value="KIP1"/>
    <property type="match status" value="1"/>
</dbReference>
<name>A0A328DGX8_9ASTE</name>
<organism evidence="5 6">
    <name type="scientific">Cuscuta australis</name>
    <dbReference type="NCBI Taxonomy" id="267555"/>
    <lineage>
        <taxon>Eukaryota</taxon>
        <taxon>Viridiplantae</taxon>
        <taxon>Streptophyta</taxon>
        <taxon>Embryophyta</taxon>
        <taxon>Tracheophyta</taxon>
        <taxon>Spermatophyta</taxon>
        <taxon>Magnoliopsida</taxon>
        <taxon>eudicotyledons</taxon>
        <taxon>Gunneridae</taxon>
        <taxon>Pentapetalae</taxon>
        <taxon>asterids</taxon>
        <taxon>lamiids</taxon>
        <taxon>Solanales</taxon>
        <taxon>Convolvulaceae</taxon>
        <taxon>Cuscuteae</taxon>
        <taxon>Cuscuta</taxon>
        <taxon>Cuscuta subgen. Grammica</taxon>
        <taxon>Cuscuta sect. Cleistogrammica</taxon>
    </lineage>
</organism>
<evidence type="ECO:0000256" key="3">
    <source>
        <dbReference type="SAM" id="Coils"/>
    </source>
</evidence>
<dbReference type="Proteomes" id="UP000249390">
    <property type="component" value="Unassembled WGS sequence"/>
</dbReference>
<comment type="caution">
    <text evidence="5">The sequence shown here is derived from an EMBL/GenBank/DDBJ whole genome shotgun (WGS) entry which is preliminary data.</text>
</comment>
<sequence>MVEERNGSKLPSQWWWWSETQKNNSCKIRTPWLQSTLDELDERTNAMLRIIEGDADSFARRAEMFYKKRPELISMVQDFYKAHRLLAEGYDQLKSESGARMISPWQLPHQTLSFKCQAEHSATSTFIAYDSHSESFELEESELSDVEDPEEAITNNNHQNGTEKVSACNGEVLKLSEEIIQQARKGSQTLKDDMKRDEISSVVDNDEVEQLKEEKERLEEETRIQKELLEQKDEEKREAIRQLSLAMDLLRRENASLRKSVCYLNAGREMQHPPKNEGRHKQGFWRKFLRGHPKSEIGLVTF</sequence>
<gene>
    <name evidence="5" type="ORF">DM860_015491</name>
</gene>
<dbReference type="EMBL" id="NQVE01000140">
    <property type="protein sequence ID" value="RAL45085.1"/>
    <property type="molecule type" value="Genomic_DNA"/>
</dbReference>
<feature type="coiled-coil region" evidence="3">
    <location>
        <begin position="201"/>
        <end position="260"/>
    </location>
</feature>
<evidence type="ECO:0000259" key="4">
    <source>
        <dbReference type="PROSITE" id="PS51774"/>
    </source>
</evidence>
<dbReference type="AlphaFoldDB" id="A0A328DGX8"/>
<comment type="similarity">
    <text evidence="2">Belongs to the NET family.</text>
</comment>
<dbReference type="InterPro" id="IPR011684">
    <property type="entry name" value="NAB"/>
</dbReference>
<keyword evidence="1 3" id="KW-0175">Coiled coil</keyword>
<accession>A0A328DGX8</accession>
<protein>
    <recommendedName>
        <fullName evidence="4">NAB domain-containing protein</fullName>
    </recommendedName>
</protein>
<evidence type="ECO:0000313" key="6">
    <source>
        <dbReference type="Proteomes" id="UP000249390"/>
    </source>
</evidence>
<keyword evidence="6" id="KW-1185">Reference proteome</keyword>
<evidence type="ECO:0000256" key="1">
    <source>
        <dbReference type="ARBA" id="ARBA00023054"/>
    </source>
</evidence>
<feature type="domain" description="NAB" evidence="4">
    <location>
        <begin position="13"/>
        <end position="97"/>
    </location>
</feature>
<dbReference type="PANTHER" id="PTHR32258">
    <property type="entry name" value="PROTEIN NETWORKED 4A"/>
    <property type="match status" value="1"/>
</dbReference>
<evidence type="ECO:0000313" key="5">
    <source>
        <dbReference type="EMBL" id="RAL45085.1"/>
    </source>
</evidence>
<dbReference type="PANTHER" id="PTHR32258:SF28">
    <property type="entry name" value="PROTEIN NETWORKED 3A-RELATED"/>
    <property type="match status" value="1"/>
</dbReference>